<evidence type="ECO:0000313" key="6">
    <source>
        <dbReference type="EMBL" id="QEP33626.1"/>
    </source>
</evidence>
<evidence type="ECO:0000256" key="4">
    <source>
        <dbReference type="ARBA" id="ARBA00023125"/>
    </source>
</evidence>
<dbReference type="GO" id="GO:0000156">
    <property type="term" value="F:phosphorelay response regulator activity"/>
    <property type="evidence" value="ECO:0007669"/>
    <property type="project" value="TreeGrafter"/>
</dbReference>
<dbReference type="KEGG" id="apai:APAC_0467"/>
<keyword evidence="7" id="KW-1185">Reference proteome</keyword>
<evidence type="ECO:0000256" key="3">
    <source>
        <dbReference type="ARBA" id="ARBA00023015"/>
    </source>
</evidence>
<dbReference type="Proteomes" id="UP000322726">
    <property type="component" value="Chromosome"/>
</dbReference>
<dbReference type="PROSITE" id="PS50112">
    <property type="entry name" value="PAS"/>
    <property type="match status" value="1"/>
</dbReference>
<dbReference type="Gene3D" id="3.40.50.2300">
    <property type="match status" value="1"/>
</dbReference>
<dbReference type="SUPFAM" id="SSF52172">
    <property type="entry name" value="CheY-like"/>
    <property type="match status" value="1"/>
</dbReference>
<keyword evidence="5" id="KW-0804">Transcription</keyword>
<keyword evidence="4" id="KW-0238">DNA-binding</keyword>
<evidence type="ECO:0000256" key="2">
    <source>
        <dbReference type="ARBA" id="ARBA00023012"/>
    </source>
</evidence>
<dbReference type="RefSeq" id="WP_130232587.1">
    <property type="nucleotide sequence ID" value="NZ_BMEF01000024.1"/>
</dbReference>
<evidence type="ECO:0000256" key="1">
    <source>
        <dbReference type="ARBA" id="ARBA00022553"/>
    </source>
</evidence>
<dbReference type="InterPro" id="IPR000700">
    <property type="entry name" value="PAS-assoc_C"/>
</dbReference>
<sequence>MKTNSKNLLKNFNLLYVEDDDVVRTELSKLLLNFFNNVFVAKNGLEGLDLYHSNKIDIILSDINMPILNGIDMIKEIRKKDEEIPVIFTTAFSDNNYLLESIKLKVQEYIIKPVDIRSLIESISKIAKVKYQDTLLELSIKELSKFKDVIDSVNIVIKTNSKMKITYVNDLFCKISGYSKKELLGKEFKDLAHKDMSKDIYTSLYADVLNNKPWSGTLKNRKSDGSAYTTDCYMITLLDDNGEINGTISIQKDITQEQNKKREIQLALMRDKSDIFKRSQEGSLEQTIKINELSNQLQKAQEDLNKALTSIDKYMHSAQKYKIEIKNLKTELGLQKKNSSHTSSFKLMKENSDLKYQIKRLEDKVSYLREIQEKELSNLKLHYEMQEDEYKQSLEELEEKLNSIQNDEVLVEKLAYWKEKAKDESTKLEQLEKKIISVADGKLLSKIFN</sequence>
<evidence type="ECO:0000313" key="7">
    <source>
        <dbReference type="Proteomes" id="UP000322726"/>
    </source>
</evidence>
<dbReference type="PANTHER" id="PTHR48111:SF1">
    <property type="entry name" value="TWO-COMPONENT RESPONSE REGULATOR ORR33"/>
    <property type="match status" value="1"/>
</dbReference>
<dbReference type="AlphaFoldDB" id="A0A5C2H8S9"/>
<reference evidence="6" key="2">
    <citation type="submission" date="2019-09" db="EMBL/GenBank/DDBJ databases">
        <title>Taxonomic note: a critical rebuttal of the proposed division of the genus Arcobacter into six genera, emended descriptions of Arcobacter anaerophilus and the genus Arcobacter, and an assessment of genus-level boundaries for Epsilonproteobacteria using in silico genomic comparator tools.</title>
        <authorList>
            <person name="On S.L.W."/>
            <person name="Miller W.G."/>
            <person name="Biggs P."/>
            <person name="Cornelius A."/>
            <person name="Vandamme P."/>
        </authorList>
    </citation>
    <scope>NUCLEOTIDE SEQUENCE [LARGE SCALE GENOMIC DNA]</scope>
    <source>
        <strain evidence="6">LMG 26638</strain>
    </source>
</reference>
<keyword evidence="1" id="KW-0597">Phosphoprotein</keyword>
<dbReference type="CDD" id="cd17536">
    <property type="entry name" value="REC_YesN-like"/>
    <property type="match status" value="1"/>
</dbReference>
<protein>
    <submittedName>
        <fullName evidence="6">PAS sensor-containing response regulator</fullName>
    </submittedName>
</protein>
<dbReference type="PROSITE" id="PS50113">
    <property type="entry name" value="PAC"/>
    <property type="match status" value="1"/>
</dbReference>
<dbReference type="OrthoDB" id="5348172at2"/>
<dbReference type="InterPro" id="IPR035965">
    <property type="entry name" value="PAS-like_dom_sf"/>
</dbReference>
<dbReference type="GO" id="GO:0000976">
    <property type="term" value="F:transcription cis-regulatory region binding"/>
    <property type="evidence" value="ECO:0007669"/>
    <property type="project" value="TreeGrafter"/>
</dbReference>
<accession>A0A5C2H8S9</accession>
<reference evidence="6" key="1">
    <citation type="submission" date="2019-09" db="EMBL/GenBank/DDBJ databases">
        <title>Complete genome sequencing of four Arcobacter species reveals a diverse suite of mobile elements.</title>
        <authorList>
            <person name="Miller W.G."/>
            <person name="Yee E."/>
            <person name="Bono J.L."/>
        </authorList>
    </citation>
    <scope>NUCLEOTIDE SEQUENCE [LARGE SCALE GENOMIC DNA]</scope>
    <source>
        <strain evidence="6">LMG 26638</strain>
    </source>
</reference>
<dbReference type="GO" id="GO:0005829">
    <property type="term" value="C:cytosol"/>
    <property type="evidence" value="ECO:0007669"/>
    <property type="project" value="TreeGrafter"/>
</dbReference>
<dbReference type="Gene3D" id="3.30.450.20">
    <property type="entry name" value="PAS domain"/>
    <property type="match status" value="1"/>
</dbReference>
<organism evidence="6 7">
    <name type="scientific">Malaciobacter pacificus</name>
    <dbReference type="NCBI Taxonomy" id="1080223"/>
    <lineage>
        <taxon>Bacteria</taxon>
        <taxon>Pseudomonadati</taxon>
        <taxon>Campylobacterota</taxon>
        <taxon>Epsilonproteobacteria</taxon>
        <taxon>Campylobacterales</taxon>
        <taxon>Arcobacteraceae</taxon>
        <taxon>Malaciobacter</taxon>
    </lineage>
</organism>
<dbReference type="SMART" id="SM00448">
    <property type="entry name" value="REC"/>
    <property type="match status" value="1"/>
</dbReference>
<dbReference type="SUPFAM" id="SSF55785">
    <property type="entry name" value="PYP-like sensor domain (PAS domain)"/>
    <property type="match status" value="1"/>
</dbReference>
<dbReference type="InterPro" id="IPR039420">
    <property type="entry name" value="WalR-like"/>
</dbReference>
<dbReference type="Pfam" id="PF00072">
    <property type="entry name" value="Response_reg"/>
    <property type="match status" value="1"/>
</dbReference>
<evidence type="ECO:0000256" key="5">
    <source>
        <dbReference type="ARBA" id="ARBA00023163"/>
    </source>
</evidence>
<dbReference type="GO" id="GO:0006355">
    <property type="term" value="P:regulation of DNA-templated transcription"/>
    <property type="evidence" value="ECO:0007669"/>
    <property type="project" value="TreeGrafter"/>
</dbReference>
<dbReference type="GO" id="GO:0032993">
    <property type="term" value="C:protein-DNA complex"/>
    <property type="evidence" value="ECO:0007669"/>
    <property type="project" value="TreeGrafter"/>
</dbReference>
<dbReference type="PANTHER" id="PTHR48111">
    <property type="entry name" value="REGULATOR OF RPOS"/>
    <property type="match status" value="1"/>
</dbReference>
<dbReference type="SMART" id="SM00091">
    <property type="entry name" value="PAS"/>
    <property type="match status" value="1"/>
</dbReference>
<dbReference type="EMBL" id="CP035928">
    <property type="protein sequence ID" value="QEP33626.1"/>
    <property type="molecule type" value="Genomic_DNA"/>
</dbReference>
<dbReference type="InterPro" id="IPR000014">
    <property type="entry name" value="PAS"/>
</dbReference>
<keyword evidence="2" id="KW-0902">Two-component regulatory system</keyword>
<dbReference type="InterPro" id="IPR011006">
    <property type="entry name" value="CheY-like_superfamily"/>
</dbReference>
<dbReference type="CDD" id="cd00130">
    <property type="entry name" value="PAS"/>
    <property type="match status" value="1"/>
</dbReference>
<dbReference type="InterPro" id="IPR001789">
    <property type="entry name" value="Sig_transdc_resp-reg_receiver"/>
</dbReference>
<name>A0A5C2H8S9_9BACT</name>
<dbReference type="NCBIfam" id="TIGR00229">
    <property type="entry name" value="sensory_box"/>
    <property type="match status" value="1"/>
</dbReference>
<keyword evidence="3" id="KW-0805">Transcription regulation</keyword>
<dbReference type="PROSITE" id="PS50110">
    <property type="entry name" value="RESPONSE_REGULATORY"/>
    <property type="match status" value="1"/>
</dbReference>
<gene>
    <name evidence="6" type="ORF">APAC_0467</name>
</gene>
<proteinExistence type="predicted"/>
<dbReference type="Pfam" id="PF13426">
    <property type="entry name" value="PAS_9"/>
    <property type="match status" value="1"/>
</dbReference>